<dbReference type="Proteomes" id="UP001066276">
    <property type="component" value="Chromosome 6"/>
</dbReference>
<evidence type="ECO:0000256" key="1">
    <source>
        <dbReference type="SAM" id="MobiDB-lite"/>
    </source>
</evidence>
<keyword evidence="3" id="KW-1185">Reference proteome</keyword>
<feature type="compositionally biased region" description="Basic and acidic residues" evidence="1">
    <location>
        <begin position="55"/>
        <end position="74"/>
    </location>
</feature>
<evidence type="ECO:0000313" key="3">
    <source>
        <dbReference type="Proteomes" id="UP001066276"/>
    </source>
</evidence>
<protein>
    <submittedName>
        <fullName evidence="2">Uncharacterized protein</fullName>
    </submittedName>
</protein>
<feature type="region of interest" description="Disordered" evidence="1">
    <location>
        <begin position="1"/>
        <end position="109"/>
    </location>
</feature>
<sequence length="109" mass="11685">MSGDGGGETEETPGALLSRDSAPHLALRSRQPGGRRKRCRVLARPGPSVGLQRGSRTESRSTGAEPRRGPRERFPPITAVLCIPGSGDPLKRSQENSCNAKKTVRPAMR</sequence>
<dbReference type="AlphaFoldDB" id="A0AAV7QGQ7"/>
<dbReference type="EMBL" id="JANPWB010000010">
    <property type="protein sequence ID" value="KAJ1139403.1"/>
    <property type="molecule type" value="Genomic_DNA"/>
</dbReference>
<evidence type="ECO:0000313" key="2">
    <source>
        <dbReference type="EMBL" id="KAJ1139403.1"/>
    </source>
</evidence>
<reference evidence="2" key="1">
    <citation type="journal article" date="2022" name="bioRxiv">
        <title>Sequencing and chromosome-scale assembly of the giantPleurodeles waltlgenome.</title>
        <authorList>
            <person name="Brown T."/>
            <person name="Elewa A."/>
            <person name="Iarovenko S."/>
            <person name="Subramanian E."/>
            <person name="Araus A.J."/>
            <person name="Petzold A."/>
            <person name="Susuki M."/>
            <person name="Suzuki K.-i.T."/>
            <person name="Hayashi T."/>
            <person name="Toyoda A."/>
            <person name="Oliveira C."/>
            <person name="Osipova E."/>
            <person name="Leigh N.D."/>
            <person name="Simon A."/>
            <person name="Yun M.H."/>
        </authorList>
    </citation>
    <scope>NUCLEOTIDE SEQUENCE</scope>
    <source>
        <strain evidence="2">20211129_DDA</strain>
        <tissue evidence="2">Liver</tissue>
    </source>
</reference>
<organism evidence="2 3">
    <name type="scientific">Pleurodeles waltl</name>
    <name type="common">Iberian ribbed newt</name>
    <dbReference type="NCBI Taxonomy" id="8319"/>
    <lineage>
        <taxon>Eukaryota</taxon>
        <taxon>Metazoa</taxon>
        <taxon>Chordata</taxon>
        <taxon>Craniata</taxon>
        <taxon>Vertebrata</taxon>
        <taxon>Euteleostomi</taxon>
        <taxon>Amphibia</taxon>
        <taxon>Batrachia</taxon>
        <taxon>Caudata</taxon>
        <taxon>Salamandroidea</taxon>
        <taxon>Salamandridae</taxon>
        <taxon>Pleurodelinae</taxon>
        <taxon>Pleurodeles</taxon>
    </lineage>
</organism>
<comment type="caution">
    <text evidence="2">The sequence shown here is derived from an EMBL/GenBank/DDBJ whole genome shotgun (WGS) entry which is preliminary data.</text>
</comment>
<proteinExistence type="predicted"/>
<gene>
    <name evidence="2" type="ORF">NDU88_005776</name>
</gene>
<name>A0AAV7QGQ7_PLEWA</name>
<accession>A0AAV7QGQ7</accession>